<dbReference type="Proteomes" id="UP001303046">
    <property type="component" value="Unassembled WGS sequence"/>
</dbReference>
<name>A0ABR1DNC5_NECAM</name>
<reference evidence="3 4" key="1">
    <citation type="submission" date="2023-08" db="EMBL/GenBank/DDBJ databases">
        <title>A Necator americanus chromosomal reference genome.</title>
        <authorList>
            <person name="Ilik V."/>
            <person name="Petrzelkova K.J."/>
            <person name="Pardy F."/>
            <person name="Fuh T."/>
            <person name="Niatou-Singa F.S."/>
            <person name="Gouil Q."/>
            <person name="Baker L."/>
            <person name="Ritchie M.E."/>
            <person name="Jex A.R."/>
            <person name="Gazzola D."/>
            <person name="Li H."/>
            <person name="Toshio Fujiwara R."/>
            <person name="Zhan B."/>
            <person name="Aroian R.V."/>
            <person name="Pafco B."/>
            <person name="Schwarz E.M."/>
        </authorList>
    </citation>
    <scope>NUCLEOTIDE SEQUENCE [LARGE SCALE GENOMIC DNA]</scope>
    <source>
        <strain evidence="3 4">Aroian</strain>
        <tissue evidence="3">Whole animal</tissue>
    </source>
</reference>
<accession>A0ABR1DNC5</accession>
<proteinExistence type="predicted"/>
<organism evidence="3 4">
    <name type="scientific">Necator americanus</name>
    <name type="common">Human hookworm</name>
    <dbReference type="NCBI Taxonomy" id="51031"/>
    <lineage>
        <taxon>Eukaryota</taxon>
        <taxon>Metazoa</taxon>
        <taxon>Ecdysozoa</taxon>
        <taxon>Nematoda</taxon>
        <taxon>Chromadorea</taxon>
        <taxon>Rhabditida</taxon>
        <taxon>Rhabditina</taxon>
        <taxon>Rhabditomorpha</taxon>
        <taxon>Strongyloidea</taxon>
        <taxon>Ancylostomatidae</taxon>
        <taxon>Bunostominae</taxon>
        <taxon>Necator</taxon>
    </lineage>
</organism>
<gene>
    <name evidence="3" type="primary">Necator_chrIV.g16518</name>
    <name evidence="3" type="ORF">RB195_003221</name>
</gene>
<feature type="signal peptide" evidence="2">
    <location>
        <begin position="1"/>
        <end position="24"/>
    </location>
</feature>
<evidence type="ECO:0000313" key="4">
    <source>
        <dbReference type="Proteomes" id="UP001303046"/>
    </source>
</evidence>
<sequence length="215" mass="24623">MLQLKNLHVTVIVNSVVMLTPTEARFSCDPPEAKKPPKDSFKCVEFSWNPSKGNDEFCNSLTNARHGYIRFADKKMMSNCTATNQGNWMCYCSPADADCKSKEWIQKFVSTVSQCWEDWYRSLTYHTTGSSHWIKFVNTNPTEMKDVKTPYLESAFKPLDFYPTPSIIFNPNRQGMIYNVSSLLLVLICFFVLTYATVTIAWCILATKEMLKTVA</sequence>
<evidence type="ECO:0000313" key="3">
    <source>
        <dbReference type="EMBL" id="KAK6751673.1"/>
    </source>
</evidence>
<evidence type="ECO:0000256" key="1">
    <source>
        <dbReference type="SAM" id="Phobius"/>
    </source>
</evidence>
<evidence type="ECO:0000256" key="2">
    <source>
        <dbReference type="SAM" id="SignalP"/>
    </source>
</evidence>
<keyword evidence="1" id="KW-0472">Membrane</keyword>
<comment type="caution">
    <text evidence="3">The sequence shown here is derived from an EMBL/GenBank/DDBJ whole genome shotgun (WGS) entry which is preliminary data.</text>
</comment>
<keyword evidence="2" id="KW-0732">Signal</keyword>
<keyword evidence="4" id="KW-1185">Reference proteome</keyword>
<keyword evidence="1" id="KW-1133">Transmembrane helix</keyword>
<keyword evidence="1" id="KW-0812">Transmembrane</keyword>
<dbReference type="EMBL" id="JAVFWL010000004">
    <property type="protein sequence ID" value="KAK6751673.1"/>
    <property type="molecule type" value="Genomic_DNA"/>
</dbReference>
<feature type="transmembrane region" description="Helical" evidence="1">
    <location>
        <begin position="183"/>
        <end position="205"/>
    </location>
</feature>
<feature type="chain" id="PRO_5045437667" evidence="2">
    <location>
        <begin position="25"/>
        <end position="215"/>
    </location>
</feature>
<protein>
    <submittedName>
        <fullName evidence="3">Uncharacterized protein</fullName>
    </submittedName>
</protein>